<proteinExistence type="inferred from homology"/>
<accession>A0ABT8A7Z7</accession>
<dbReference type="RefSeq" id="WP_290317503.1">
    <property type="nucleotide sequence ID" value="NZ_JAUFPN010000150.1"/>
</dbReference>
<dbReference type="EMBL" id="JAUFPN010000150">
    <property type="protein sequence ID" value="MDN3565649.1"/>
    <property type="molecule type" value="Genomic_DNA"/>
</dbReference>
<keyword evidence="4 6" id="KW-0808">Transferase</keyword>
<gene>
    <name evidence="6 7" type="primary">rsmG</name>
    <name evidence="7" type="ORF">QWZ14_14875</name>
</gene>
<sequence length="204" mass="21826">MKQAGEAFGVSRETEEKLRAYMALLIRWNARINLVADAEPDSLWRRHVVDSMQLVPLVPDIAGPCVDLGSGAGFPGLVLAAATGCEMHLVESDKRKCAFLQEAARMLALPGVTVHAARIDAVVLPPAMLLTARALAPLPELLRHAHRILAPGGVALFPKGRSVAQELTAAAAGWTMRIERFPSVTEPDSTILRLSEISPVSALA</sequence>
<evidence type="ECO:0000256" key="6">
    <source>
        <dbReference type="HAMAP-Rule" id="MF_00074"/>
    </source>
</evidence>
<dbReference type="Proteomes" id="UP001529369">
    <property type="component" value="Unassembled WGS sequence"/>
</dbReference>
<dbReference type="PIRSF" id="PIRSF003078">
    <property type="entry name" value="GidB"/>
    <property type="match status" value="1"/>
</dbReference>
<dbReference type="GO" id="GO:0032259">
    <property type="term" value="P:methylation"/>
    <property type="evidence" value="ECO:0007669"/>
    <property type="project" value="UniProtKB-KW"/>
</dbReference>
<comment type="subcellular location">
    <subcellularLocation>
        <location evidence="6">Cytoplasm</location>
    </subcellularLocation>
</comment>
<comment type="similarity">
    <text evidence="6">Belongs to the methyltransferase superfamily. RNA methyltransferase RsmG family.</text>
</comment>
<protein>
    <recommendedName>
        <fullName evidence="6">Ribosomal RNA small subunit methyltransferase G</fullName>
        <ecNumber evidence="6">2.1.1.170</ecNumber>
    </recommendedName>
    <alternativeName>
        <fullName evidence="6">16S rRNA 7-methylguanosine methyltransferase</fullName>
        <shortName evidence="6">16S rRNA m7G methyltransferase</shortName>
    </alternativeName>
</protein>
<evidence type="ECO:0000256" key="4">
    <source>
        <dbReference type="ARBA" id="ARBA00022679"/>
    </source>
</evidence>
<evidence type="ECO:0000256" key="3">
    <source>
        <dbReference type="ARBA" id="ARBA00022603"/>
    </source>
</evidence>
<dbReference type="Pfam" id="PF02527">
    <property type="entry name" value="GidB"/>
    <property type="match status" value="1"/>
</dbReference>
<dbReference type="InterPro" id="IPR029063">
    <property type="entry name" value="SAM-dependent_MTases_sf"/>
</dbReference>
<dbReference type="EC" id="2.1.1.170" evidence="6"/>
<dbReference type="InterPro" id="IPR003682">
    <property type="entry name" value="rRNA_ssu_MeTfrase_G"/>
</dbReference>
<evidence type="ECO:0000313" key="8">
    <source>
        <dbReference type="Proteomes" id="UP001529369"/>
    </source>
</evidence>
<dbReference type="GO" id="GO:0008168">
    <property type="term" value="F:methyltransferase activity"/>
    <property type="evidence" value="ECO:0007669"/>
    <property type="project" value="UniProtKB-KW"/>
</dbReference>
<dbReference type="PANTHER" id="PTHR31760:SF0">
    <property type="entry name" value="S-ADENOSYL-L-METHIONINE-DEPENDENT METHYLTRANSFERASES SUPERFAMILY PROTEIN"/>
    <property type="match status" value="1"/>
</dbReference>
<dbReference type="HAMAP" id="MF_00074">
    <property type="entry name" value="16SrRNA_methyltr_G"/>
    <property type="match status" value="1"/>
</dbReference>
<comment type="catalytic activity">
    <reaction evidence="6">
        <text>guanosine(527) in 16S rRNA + S-adenosyl-L-methionine = N(7)-methylguanosine(527) in 16S rRNA + S-adenosyl-L-homocysteine</text>
        <dbReference type="Rhea" id="RHEA:42732"/>
        <dbReference type="Rhea" id="RHEA-COMP:10209"/>
        <dbReference type="Rhea" id="RHEA-COMP:10210"/>
        <dbReference type="ChEBI" id="CHEBI:57856"/>
        <dbReference type="ChEBI" id="CHEBI:59789"/>
        <dbReference type="ChEBI" id="CHEBI:74269"/>
        <dbReference type="ChEBI" id="CHEBI:74480"/>
        <dbReference type="EC" id="2.1.1.170"/>
    </reaction>
</comment>
<name>A0ABT8A7Z7_9PROT</name>
<comment type="function">
    <text evidence="6">Specifically methylates the N7 position of guanine in position 527 of 16S rRNA.</text>
</comment>
<dbReference type="NCBIfam" id="TIGR00138">
    <property type="entry name" value="rsmG_gidB"/>
    <property type="match status" value="1"/>
</dbReference>
<evidence type="ECO:0000256" key="2">
    <source>
        <dbReference type="ARBA" id="ARBA00022552"/>
    </source>
</evidence>
<evidence type="ECO:0000256" key="5">
    <source>
        <dbReference type="ARBA" id="ARBA00022691"/>
    </source>
</evidence>
<dbReference type="Gene3D" id="3.40.50.150">
    <property type="entry name" value="Vaccinia Virus protein VP39"/>
    <property type="match status" value="1"/>
</dbReference>
<organism evidence="7 8">
    <name type="scientific">Paeniroseomonas aquatica</name>
    <dbReference type="NCBI Taxonomy" id="373043"/>
    <lineage>
        <taxon>Bacteria</taxon>
        <taxon>Pseudomonadati</taxon>
        <taxon>Pseudomonadota</taxon>
        <taxon>Alphaproteobacteria</taxon>
        <taxon>Acetobacterales</taxon>
        <taxon>Acetobacteraceae</taxon>
        <taxon>Paeniroseomonas</taxon>
    </lineage>
</organism>
<evidence type="ECO:0000313" key="7">
    <source>
        <dbReference type="EMBL" id="MDN3565649.1"/>
    </source>
</evidence>
<comment type="caution">
    <text evidence="7">The sequence shown here is derived from an EMBL/GenBank/DDBJ whole genome shotgun (WGS) entry which is preliminary data.</text>
</comment>
<keyword evidence="8" id="KW-1185">Reference proteome</keyword>
<feature type="binding site" evidence="6">
    <location>
        <position position="74"/>
    </location>
    <ligand>
        <name>S-adenosyl-L-methionine</name>
        <dbReference type="ChEBI" id="CHEBI:59789"/>
    </ligand>
</feature>
<feature type="binding site" evidence="6">
    <location>
        <position position="133"/>
    </location>
    <ligand>
        <name>S-adenosyl-L-methionine</name>
        <dbReference type="ChEBI" id="CHEBI:59789"/>
    </ligand>
</feature>
<keyword evidence="2 6" id="KW-0698">rRNA processing</keyword>
<comment type="caution">
    <text evidence="6">Lacks conserved residue(s) required for the propagation of feature annotation.</text>
</comment>
<evidence type="ECO:0000256" key="1">
    <source>
        <dbReference type="ARBA" id="ARBA00022490"/>
    </source>
</evidence>
<feature type="binding site" evidence="6">
    <location>
        <position position="69"/>
    </location>
    <ligand>
        <name>S-adenosyl-L-methionine</name>
        <dbReference type="ChEBI" id="CHEBI:59789"/>
    </ligand>
</feature>
<keyword evidence="1 6" id="KW-0963">Cytoplasm</keyword>
<dbReference type="CDD" id="cd02440">
    <property type="entry name" value="AdoMet_MTases"/>
    <property type="match status" value="1"/>
</dbReference>
<keyword evidence="5 6" id="KW-0949">S-adenosyl-L-methionine</keyword>
<reference evidence="8" key="1">
    <citation type="journal article" date="2019" name="Int. J. Syst. Evol. Microbiol.">
        <title>The Global Catalogue of Microorganisms (GCM) 10K type strain sequencing project: providing services to taxonomists for standard genome sequencing and annotation.</title>
        <authorList>
            <consortium name="The Broad Institute Genomics Platform"/>
            <consortium name="The Broad Institute Genome Sequencing Center for Infectious Disease"/>
            <person name="Wu L."/>
            <person name="Ma J."/>
        </authorList>
    </citation>
    <scope>NUCLEOTIDE SEQUENCE [LARGE SCALE GENOMIC DNA]</scope>
    <source>
        <strain evidence="8">CECT 7131</strain>
    </source>
</reference>
<dbReference type="PANTHER" id="PTHR31760">
    <property type="entry name" value="S-ADENOSYL-L-METHIONINE-DEPENDENT METHYLTRANSFERASES SUPERFAMILY PROTEIN"/>
    <property type="match status" value="1"/>
</dbReference>
<keyword evidence="3 6" id="KW-0489">Methyltransferase</keyword>
<dbReference type="SUPFAM" id="SSF53335">
    <property type="entry name" value="S-adenosyl-L-methionine-dependent methyltransferases"/>
    <property type="match status" value="1"/>
</dbReference>